<keyword evidence="1 4" id="KW-0808">Transferase</keyword>
<dbReference type="CDD" id="cd04301">
    <property type="entry name" value="NAT_SF"/>
    <property type="match status" value="1"/>
</dbReference>
<dbReference type="InterPro" id="IPR016181">
    <property type="entry name" value="Acyl_CoA_acyltransferase"/>
</dbReference>
<dbReference type="AlphaFoldDB" id="A0A838WIG4"/>
<dbReference type="Gene3D" id="3.40.630.30">
    <property type="match status" value="1"/>
</dbReference>
<evidence type="ECO:0000256" key="2">
    <source>
        <dbReference type="ARBA" id="ARBA00023315"/>
    </source>
</evidence>
<dbReference type="SUPFAM" id="SSF55729">
    <property type="entry name" value="Acyl-CoA N-acyltransferases (Nat)"/>
    <property type="match status" value="1"/>
</dbReference>
<evidence type="ECO:0000259" key="3">
    <source>
        <dbReference type="PROSITE" id="PS51186"/>
    </source>
</evidence>
<evidence type="ECO:0000256" key="1">
    <source>
        <dbReference type="ARBA" id="ARBA00022679"/>
    </source>
</evidence>
<feature type="domain" description="N-acetyltransferase" evidence="3">
    <location>
        <begin position="3"/>
        <end position="158"/>
    </location>
</feature>
<reference evidence="4 5" key="1">
    <citation type="journal article" date="2020" name="J. Appl. Phycol.">
        <title>Morphological changes and genome evolution in Raphidiopsis raciborskii CS-506 after 23 years in culture.</title>
        <authorList>
            <person name="Willis A."/>
            <person name="Bent S.J."/>
            <person name="Jameson I.D."/>
        </authorList>
    </citation>
    <scope>NUCLEOTIDE SEQUENCE [LARGE SCALE GENOMIC DNA]</scope>
    <source>
        <strain evidence="4 5">CS-506_A</strain>
    </source>
</reference>
<dbReference type="Pfam" id="PF00583">
    <property type="entry name" value="Acetyltransf_1"/>
    <property type="match status" value="1"/>
</dbReference>
<comment type="caution">
    <text evidence="4">The sequence shown here is derived from an EMBL/GenBank/DDBJ whole genome shotgun (WGS) entry which is preliminary data.</text>
</comment>
<proteinExistence type="predicted"/>
<dbReference type="PANTHER" id="PTHR43877">
    <property type="entry name" value="AMINOALKYLPHOSPHONATE N-ACETYLTRANSFERASE-RELATED-RELATED"/>
    <property type="match status" value="1"/>
</dbReference>
<evidence type="ECO:0000313" key="5">
    <source>
        <dbReference type="Proteomes" id="UP000538075"/>
    </source>
</evidence>
<organism evidence="4 5">
    <name type="scientific">Cylindrospermopsis raciborskii CS-506_A</name>
    <dbReference type="NCBI Taxonomy" id="2585140"/>
    <lineage>
        <taxon>Bacteria</taxon>
        <taxon>Bacillati</taxon>
        <taxon>Cyanobacteriota</taxon>
        <taxon>Cyanophyceae</taxon>
        <taxon>Nostocales</taxon>
        <taxon>Aphanizomenonaceae</taxon>
        <taxon>Cylindrospermopsis</taxon>
    </lineage>
</organism>
<dbReference type="InterPro" id="IPR050832">
    <property type="entry name" value="Bact_Acetyltransf"/>
</dbReference>
<dbReference type="GO" id="GO:0016747">
    <property type="term" value="F:acyltransferase activity, transferring groups other than amino-acyl groups"/>
    <property type="evidence" value="ECO:0007669"/>
    <property type="project" value="InterPro"/>
</dbReference>
<sequence>MKLKIRLTDSQDWSILNQLYADMDQKAPLADHRVQEIFTEISQIPNYHIYLAELDYEPVGTFSLLYVPTMMHPGYHRFAILDAVTVISSLRGQGIGTEMVRFALEQSAVAGCYKVTLSSNLKRDNAHRFYQSLGFEQHGWSFNCVVQPDIKQDGLAVG</sequence>
<dbReference type="EMBL" id="VDFG01000921">
    <property type="protein sequence ID" value="MBA4466528.1"/>
    <property type="molecule type" value="Genomic_DNA"/>
</dbReference>
<gene>
    <name evidence="4" type="ORF">FHK98_13910</name>
</gene>
<dbReference type="PROSITE" id="PS51186">
    <property type="entry name" value="GNAT"/>
    <property type="match status" value="1"/>
</dbReference>
<accession>A0A838WIG4</accession>
<protein>
    <submittedName>
        <fullName evidence="4">GNAT family N-acetyltransferase</fullName>
    </submittedName>
</protein>
<dbReference type="InterPro" id="IPR000182">
    <property type="entry name" value="GNAT_dom"/>
</dbReference>
<evidence type="ECO:0000313" key="4">
    <source>
        <dbReference type="EMBL" id="MBA4466528.1"/>
    </source>
</evidence>
<dbReference type="PANTHER" id="PTHR43877:SF1">
    <property type="entry name" value="ACETYLTRANSFERASE"/>
    <property type="match status" value="1"/>
</dbReference>
<keyword evidence="2" id="KW-0012">Acyltransferase</keyword>
<dbReference type="Proteomes" id="UP000538075">
    <property type="component" value="Unassembled WGS sequence"/>
</dbReference>
<name>A0A838WIG4_9CYAN</name>